<comment type="caution">
    <text evidence="1">The sequence shown here is derived from an EMBL/GenBank/DDBJ whole genome shotgun (WGS) entry which is preliminary data.</text>
</comment>
<name>A0ABU6ZG47_9FABA</name>
<dbReference type="Proteomes" id="UP001341840">
    <property type="component" value="Unassembled WGS sequence"/>
</dbReference>
<keyword evidence="2" id="KW-1185">Reference proteome</keyword>
<proteinExistence type="predicted"/>
<protein>
    <submittedName>
        <fullName evidence="1">Uncharacterized protein</fullName>
    </submittedName>
</protein>
<reference evidence="1 2" key="1">
    <citation type="journal article" date="2023" name="Plants (Basel)">
        <title>Bridging the Gap: Combining Genomics and Transcriptomics Approaches to Understand Stylosanthes scabra, an Orphan Legume from the Brazilian Caatinga.</title>
        <authorList>
            <person name="Ferreira-Neto J.R.C."/>
            <person name="da Silva M.D."/>
            <person name="Binneck E."/>
            <person name="de Melo N.F."/>
            <person name="da Silva R.H."/>
            <person name="de Melo A.L.T.M."/>
            <person name="Pandolfi V."/>
            <person name="Bustamante F.O."/>
            <person name="Brasileiro-Vidal A.C."/>
            <person name="Benko-Iseppon A.M."/>
        </authorList>
    </citation>
    <scope>NUCLEOTIDE SEQUENCE [LARGE SCALE GENOMIC DNA]</scope>
    <source>
        <tissue evidence="1">Leaves</tissue>
    </source>
</reference>
<organism evidence="1 2">
    <name type="scientific">Stylosanthes scabra</name>
    <dbReference type="NCBI Taxonomy" id="79078"/>
    <lineage>
        <taxon>Eukaryota</taxon>
        <taxon>Viridiplantae</taxon>
        <taxon>Streptophyta</taxon>
        <taxon>Embryophyta</taxon>
        <taxon>Tracheophyta</taxon>
        <taxon>Spermatophyta</taxon>
        <taxon>Magnoliopsida</taxon>
        <taxon>eudicotyledons</taxon>
        <taxon>Gunneridae</taxon>
        <taxon>Pentapetalae</taxon>
        <taxon>rosids</taxon>
        <taxon>fabids</taxon>
        <taxon>Fabales</taxon>
        <taxon>Fabaceae</taxon>
        <taxon>Papilionoideae</taxon>
        <taxon>50 kb inversion clade</taxon>
        <taxon>dalbergioids sensu lato</taxon>
        <taxon>Dalbergieae</taxon>
        <taxon>Pterocarpus clade</taxon>
        <taxon>Stylosanthes</taxon>
    </lineage>
</organism>
<evidence type="ECO:0000313" key="1">
    <source>
        <dbReference type="EMBL" id="MED6220932.1"/>
    </source>
</evidence>
<gene>
    <name evidence="1" type="ORF">PIB30_049550</name>
</gene>
<evidence type="ECO:0000313" key="2">
    <source>
        <dbReference type="Proteomes" id="UP001341840"/>
    </source>
</evidence>
<dbReference type="EMBL" id="JASCZI010272194">
    <property type="protein sequence ID" value="MED6220932.1"/>
    <property type="molecule type" value="Genomic_DNA"/>
</dbReference>
<sequence length="125" mass="14309">MHTRYHYSFSRSHQPPTHPEYFGISSRRCCRRSRSVVSLSLTSRRRRCLKARSNLNLPCHLKGFKASMSPSSRPSSISLESFSIRYTTTNITRFRKTNKHITEEANRKEPKAVLDVVVVAGLLGS</sequence>
<accession>A0ABU6ZG47</accession>